<evidence type="ECO:0000313" key="2">
    <source>
        <dbReference type="EMBL" id="EDZ73070.1"/>
    </source>
</evidence>
<evidence type="ECO:0000313" key="3">
    <source>
        <dbReference type="Proteomes" id="UP000008988"/>
    </source>
</evidence>
<comment type="caution">
    <text evidence="2">The sequence shown here is derived from an EMBL/GenBank/DDBJ whole genome shotgun (WGS) entry which is preliminary data.</text>
</comment>
<name>B5VG74_YEAS6</name>
<dbReference type="EMBL" id="ABSV01000473">
    <property type="protein sequence ID" value="EDZ73070.1"/>
    <property type="molecule type" value="Genomic_DNA"/>
</dbReference>
<accession>B5VG74</accession>
<keyword evidence="1" id="KW-1133">Transmembrane helix</keyword>
<proteinExistence type="predicted"/>
<keyword evidence="1" id="KW-0472">Membrane</keyword>
<gene>
    <name evidence="2" type="ORF">AWRI1631_44000</name>
</gene>
<reference evidence="2 3" key="1">
    <citation type="journal article" date="2008" name="FEMS Yeast Res.">
        <title>Comparative genome analysis of a Saccharomyces cerevisiae wine strain.</title>
        <authorList>
            <person name="Borneman A.R."/>
            <person name="Forgan A.H."/>
            <person name="Pretorius I.S."/>
            <person name="Chambers P.J."/>
        </authorList>
    </citation>
    <scope>NUCLEOTIDE SEQUENCE [LARGE SCALE GENOMIC DNA]</scope>
    <source>
        <strain evidence="2 3">AWRI1631</strain>
    </source>
</reference>
<dbReference type="Proteomes" id="UP000008988">
    <property type="component" value="Unassembled WGS sequence"/>
</dbReference>
<feature type="transmembrane region" description="Helical" evidence="1">
    <location>
        <begin position="26"/>
        <end position="48"/>
    </location>
</feature>
<evidence type="ECO:0000256" key="1">
    <source>
        <dbReference type="SAM" id="Phobius"/>
    </source>
</evidence>
<keyword evidence="1" id="KW-0812">Transmembrane</keyword>
<organism evidence="2 3">
    <name type="scientific">Saccharomyces cerevisiae (strain AWRI1631)</name>
    <name type="common">Baker's yeast</name>
    <dbReference type="NCBI Taxonomy" id="545124"/>
    <lineage>
        <taxon>Eukaryota</taxon>
        <taxon>Fungi</taxon>
        <taxon>Dikarya</taxon>
        <taxon>Ascomycota</taxon>
        <taxon>Saccharomycotina</taxon>
        <taxon>Saccharomycetes</taxon>
        <taxon>Saccharomycetales</taxon>
        <taxon>Saccharomycetaceae</taxon>
        <taxon>Saccharomyces</taxon>
    </lineage>
</organism>
<dbReference type="AlphaFoldDB" id="B5VG74"/>
<protein>
    <submittedName>
        <fullName evidence="2">Uncharacterized protein</fullName>
    </submittedName>
</protein>
<sequence length="74" mass="8154">MVTPVEVLVFLLEELSLKLKLPAFEVTLSSLCFASGLLTISLFFSMLMESFNPLWVDRTLCASGDNPSKKLIGT</sequence>